<dbReference type="NCBIfam" id="TIGR00467">
    <property type="entry name" value="lysS_arch"/>
    <property type="match status" value="1"/>
</dbReference>
<dbReference type="InterPro" id="IPR008925">
    <property type="entry name" value="aa_tRNA-synth_I_cd-bd_sf"/>
</dbReference>
<dbReference type="HAMAP" id="MF_00177">
    <property type="entry name" value="Lys_tRNA_synth_class1"/>
    <property type="match status" value="1"/>
</dbReference>
<sequence length="546" mass="61610">MFWADKIASELKSQGPQWVDDMKTPSGQIHVGALRGVIIHDLVYRALLDFGIKAKYTYVFDDHDPMDSLPVYLPQEKYKKFMGFPLNKIPSPGKGAKNFAEFYALEFKEVFNKLGSTPEIIWASELYKSGKMDEGIKICLDNASKIREIYNRFARTPHFNAGGEGKARFQASPQNAGKAVESLRKKTPHFQCGEAYKKIAGADLPPDWFPFSVICEKCGKVGTTKVYAWDKKKVSYRCLPNLVEWAKGCGYEGKISPYGGTGKLPWKVEWAVKWQVIGVTVEGAGKDHMSKGGSHDIASAVCQEILGYKTPYPVPYEFFLIGGRKMSSSKGLGSSASEVTEILPPELLRFLMVRVPIERAIDFDPGGMTIPDLFDEYDRCAKDKRRVFELSQVGKISEKEIKFPRFRDVASFIQMPGVDVKKQFPDADKKVLEERIKYAKIWLDGYAPKEFIFKVAEKLPKEAKKLSPEQKNYLSEVLQLIEVKGQTPEEFQEALYNLAKEKKLSSSEAFSAIYLILTGKTSGPKAAWLLLSLDRNFLIKRFKEAV</sequence>
<evidence type="ECO:0000313" key="13">
    <source>
        <dbReference type="Proteomes" id="UP000231474"/>
    </source>
</evidence>
<evidence type="ECO:0000256" key="4">
    <source>
        <dbReference type="ARBA" id="ARBA00022598"/>
    </source>
</evidence>
<dbReference type="InterPro" id="IPR014729">
    <property type="entry name" value="Rossmann-like_a/b/a_fold"/>
</dbReference>
<dbReference type="Proteomes" id="UP000231474">
    <property type="component" value="Unassembled WGS sequence"/>
</dbReference>
<comment type="similarity">
    <text evidence="2 10">Belongs to the class-I aminoacyl-tRNA synthetase family.</text>
</comment>
<comment type="catalytic activity">
    <reaction evidence="9 10">
        <text>tRNA(Lys) + L-lysine + ATP = L-lysyl-tRNA(Lys) + AMP + diphosphate</text>
        <dbReference type="Rhea" id="RHEA:20792"/>
        <dbReference type="Rhea" id="RHEA-COMP:9696"/>
        <dbReference type="Rhea" id="RHEA-COMP:9697"/>
        <dbReference type="ChEBI" id="CHEBI:30616"/>
        <dbReference type="ChEBI" id="CHEBI:32551"/>
        <dbReference type="ChEBI" id="CHEBI:33019"/>
        <dbReference type="ChEBI" id="CHEBI:78442"/>
        <dbReference type="ChEBI" id="CHEBI:78529"/>
        <dbReference type="ChEBI" id="CHEBI:456215"/>
        <dbReference type="EC" id="6.1.1.6"/>
    </reaction>
</comment>
<name>A0A2M8L4F9_9BACT</name>
<evidence type="ECO:0000256" key="2">
    <source>
        <dbReference type="ARBA" id="ARBA00005594"/>
    </source>
</evidence>
<dbReference type="InterPro" id="IPR002904">
    <property type="entry name" value="Lys-tRNA-ligase"/>
</dbReference>
<dbReference type="Gene3D" id="1.10.10.350">
    <property type="match status" value="1"/>
</dbReference>
<dbReference type="GO" id="GO:0000049">
    <property type="term" value="F:tRNA binding"/>
    <property type="evidence" value="ECO:0007669"/>
    <property type="project" value="InterPro"/>
</dbReference>
<comment type="subcellular location">
    <subcellularLocation>
        <location evidence="1 10">Cytoplasm</location>
    </subcellularLocation>
</comment>
<dbReference type="Gene3D" id="3.40.50.620">
    <property type="entry name" value="HUPs"/>
    <property type="match status" value="2"/>
</dbReference>
<evidence type="ECO:0000256" key="8">
    <source>
        <dbReference type="ARBA" id="ARBA00023146"/>
    </source>
</evidence>
<evidence type="ECO:0000256" key="6">
    <source>
        <dbReference type="ARBA" id="ARBA00022840"/>
    </source>
</evidence>
<feature type="domain" description="Aminoacyl-tRNA synthetase class I anticodon-binding" evidence="11">
    <location>
        <begin position="456"/>
        <end position="545"/>
    </location>
</feature>
<evidence type="ECO:0000256" key="9">
    <source>
        <dbReference type="ARBA" id="ARBA00048573"/>
    </source>
</evidence>
<dbReference type="GO" id="GO:0004824">
    <property type="term" value="F:lysine-tRNA ligase activity"/>
    <property type="evidence" value="ECO:0007669"/>
    <property type="project" value="UniProtKB-UniRule"/>
</dbReference>
<keyword evidence="3 10" id="KW-0963">Cytoplasm</keyword>
<keyword evidence="8 10" id="KW-0030">Aminoacyl-tRNA synthetase</keyword>
<evidence type="ECO:0000313" key="12">
    <source>
        <dbReference type="EMBL" id="PJE67776.1"/>
    </source>
</evidence>
<comment type="caution">
    <text evidence="12">The sequence shown here is derived from an EMBL/GenBank/DDBJ whole genome shotgun (WGS) entry which is preliminary data.</text>
</comment>
<keyword evidence="6 10" id="KW-0067">ATP-binding</keyword>
<proteinExistence type="inferred from homology"/>
<evidence type="ECO:0000256" key="7">
    <source>
        <dbReference type="ARBA" id="ARBA00022917"/>
    </source>
</evidence>
<dbReference type="InterPro" id="IPR020751">
    <property type="entry name" value="aa-tRNA-synth_I_codon-bd_sub2"/>
</dbReference>
<keyword evidence="7 10" id="KW-0648">Protein biosynthesis</keyword>
<dbReference type="EC" id="6.1.1.6" evidence="10"/>
<dbReference type="Pfam" id="PF19269">
    <property type="entry name" value="Anticodon_2"/>
    <property type="match status" value="1"/>
</dbReference>
<evidence type="ECO:0000256" key="1">
    <source>
        <dbReference type="ARBA" id="ARBA00004496"/>
    </source>
</evidence>
<evidence type="ECO:0000256" key="10">
    <source>
        <dbReference type="HAMAP-Rule" id="MF_00177"/>
    </source>
</evidence>
<dbReference type="SUPFAM" id="SSF52374">
    <property type="entry name" value="Nucleotidylyl transferase"/>
    <property type="match status" value="1"/>
</dbReference>
<dbReference type="EMBL" id="PFEK01000009">
    <property type="protein sequence ID" value="PJE67776.1"/>
    <property type="molecule type" value="Genomic_DNA"/>
</dbReference>
<organism evidence="12 13">
    <name type="scientific">Candidatus Shapirobacteria bacterium CG10_big_fil_rev_8_21_14_0_10_40_9</name>
    <dbReference type="NCBI Taxonomy" id="1974888"/>
    <lineage>
        <taxon>Bacteria</taxon>
        <taxon>Candidatus Shapironibacteriota</taxon>
    </lineage>
</organism>
<dbReference type="GO" id="GO:0006430">
    <property type="term" value="P:lysyl-tRNA aminoacylation"/>
    <property type="evidence" value="ECO:0007669"/>
    <property type="project" value="UniProtKB-UniRule"/>
</dbReference>
<dbReference type="PANTHER" id="PTHR37940">
    <property type="entry name" value="LYSINE--TRNA LIGASE"/>
    <property type="match status" value="1"/>
</dbReference>
<reference evidence="13" key="1">
    <citation type="submission" date="2017-09" db="EMBL/GenBank/DDBJ databases">
        <title>Depth-based differentiation of microbial function through sediment-hosted aquifers and enrichment of novel symbionts in the deep terrestrial subsurface.</title>
        <authorList>
            <person name="Probst A.J."/>
            <person name="Ladd B."/>
            <person name="Jarett J.K."/>
            <person name="Geller-Mcgrath D.E."/>
            <person name="Sieber C.M.K."/>
            <person name="Emerson J.B."/>
            <person name="Anantharaman K."/>
            <person name="Thomas B.C."/>
            <person name="Malmstrom R."/>
            <person name="Stieglmeier M."/>
            <person name="Klingl A."/>
            <person name="Woyke T."/>
            <person name="Ryan C.M."/>
            <person name="Banfield J.F."/>
        </authorList>
    </citation>
    <scope>NUCLEOTIDE SEQUENCE [LARGE SCALE GENOMIC DNA]</scope>
</reference>
<keyword evidence="5 10" id="KW-0547">Nucleotide-binding</keyword>
<evidence type="ECO:0000256" key="5">
    <source>
        <dbReference type="ARBA" id="ARBA00022741"/>
    </source>
</evidence>
<dbReference type="AlphaFoldDB" id="A0A2M8L4F9"/>
<dbReference type="GO" id="GO:0005524">
    <property type="term" value="F:ATP binding"/>
    <property type="evidence" value="ECO:0007669"/>
    <property type="project" value="UniProtKB-UniRule"/>
</dbReference>
<comment type="caution">
    <text evidence="10">Lacks conserved residue(s) required for the propagation of feature annotation.</text>
</comment>
<accession>A0A2M8L4F9</accession>
<feature type="short sequence motif" description="'KMSKS' region" evidence="10">
    <location>
        <begin position="325"/>
        <end position="329"/>
    </location>
</feature>
<dbReference type="Gene3D" id="1.10.10.770">
    <property type="match status" value="1"/>
</dbReference>
<dbReference type="GO" id="GO:0005737">
    <property type="term" value="C:cytoplasm"/>
    <property type="evidence" value="ECO:0007669"/>
    <property type="project" value="UniProtKB-SubCell"/>
</dbReference>
<protein>
    <recommendedName>
        <fullName evidence="10">Lysine--tRNA ligase</fullName>
        <ecNumber evidence="10">6.1.1.6</ecNumber>
    </recommendedName>
    <alternativeName>
        <fullName evidence="10">Lysyl-tRNA synthetase</fullName>
        <shortName evidence="10">LysRS</shortName>
    </alternativeName>
</protein>
<evidence type="ECO:0000256" key="3">
    <source>
        <dbReference type="ARBA" id="ARBA00022490"/>
    </source>
</evidence>
<keyword evidence="4 10" id="KW-0436">Ligase</keyword>
<gene>
    <name evidence="10 12" type="primary">lysS</name>
    <name evidence="12" type="ORF">COU95_00530</name>
</gene>
<dbReference type="InterPro" id="IPR045462">
    <property type="entry name" value="aa-tRNA-synth_I_cd-bd"/>
</dbReference>
<evidence type="ECO:0000259" key="11">
    <source>
        <dbReference type="Pfam" id="PF19269"/>
    </source>
</evidence>
<dbReference type="PANTHER" id="PTHR37940:SF1">
    <property type="entry name" value="LYSINE--TRNA LIGASE"/>
    <property type="match status" value="1"/>
</dbReference>
<dbReference type="Pfam" id="PF01921">
    <property type="entry name" value="tRNA-synt_1f"/>
    <property type="match status" value="1"/>
</dbReference>
<dbReference type="SUPFAM" id="SSF48163">
    <property type="entry name" value="An anticodon-binding domain of class I aminoacyl-tRNA synthetases"/>
    <property type="match status" value="1"/>
</dbReference>